<sequence length="238" mass="26935">MSVGNKLSQRLLLSYCSFTCIYFPGILILLKLNDNLYNVGKYKFIPVLLILLFAEVIKLMFPMFHSESTLITKTELRTSSRYKRTWSKYLKEIFKFLLAGFLLSVVYYIVIILFGAPVFMRHEETTMLTATLTTLTFIPASLHLGVDGALEIITGGQSQKGNVLIDALKTNIQATLLGTWLGAIVIPLDWDRPWQAWPIPCVLGALLGYTVAHFITLVKTLPILRLGDKFYTNMFVTK</sequence>
<feature type="transmembrane region" description="Helical" evidence="8">
    <location>
        <begin position="171"/>
        <end position="190"/>
    </location>
</feature>
<evidence type="ECO:0000313" key="10">
    <source>
        <dbReference type="Proteomes" id="UP001177670"/>
    </source>
</evidence>
<feature type="transmembrane region" description="Helical" evidence="8">
    <location>
        <begin position="196"/>
        <end position="218"/>
    </location>
</feature>
<dbReference type="GO" id="GO:0006506">
    <property type="term" value="P:GPI anchor biosynthetic process"/>
    <property type="evidence" value="ECO:0007669"/>
    <property type="project" value="UniProtKB-KW"/>
</dbReference>
<dbReference type="Proteomes" id="UP001177670">
    <property type="component" value="Unassembled WGS sequence"/>
</dbReference>
<evidence type="ECO:0000313" key="9">
    <source>
        <dbReference type="EMBL" id="KAK1134742.1"/>
    </source>
</evidence>
<evidence type="ECO:0000256" key="8">
    <source>
        <dbReference type="SAM" id="Phobius"/>
    </source>
</evidence>
<evidence type="ECO:0000256" key="4">
    <source>
        <dbReference type="ARBA" id="ARBA00022692"/>
    </source>
</evidence>
<keyword evidence="3" id="KW-0337">GPI-anchor biosynthesis</keyword>
<feature type="transmembrane region" description="Helical" evidence="8">
    <location>
        <begin position="128"/>
        <end position="150"/>
    </location>
</feature>
<comment type="subcellular location">
    <subcellularLocation>
        <location evidence="1">Endoplasmic reticulum membrane</location>
        <topology evidence="1">Multi-pass membrane protein</topology>
    </subcellularLocation>
</comment>
<evidence type="ECO:0000256" key="1">
    <source>
        <dbReference type="ARBA" id="ARBA00004477"/>
    </source>
</evidence>
<feature type="transmembrane region" description="Helical" evidence="8">
    <location>
        <begin position="44"/>
        <end position="61"/>
    </location>
</feature>
<keyword evidence="10" id="KW-1185">Reference proteome</keyword>
<dbReference type="InterPro" id="IPR009580">
    <property type="entry name" value="GPI_biosynthesis_protein_Pig-F"/>
</dbReference>
<evidence type="ECO:0008006" key="11">
    <source>
        <dbReference type="Google" id="ProtNLM"/>
    </source>
</evidence>
<keyword evidence="5" id="KW-0256">Endoplasmic reticulum</keyword>
<dbReference type="EMBL" id="JAHYIQ010000002">
    <property type="protein sequence ID" value="KAK1134742.1"/>
    <property type="molecule type" value="Genomic_DNA"/>
</dbReference>
<evidence type="ECO:0000256" key="2">
    <source>
        <dbReference type="ARBA" id="ARBA00004687"/>
    </source>
</evidence>
<evidence type="ECO:0000256" key="5">
    <source>
        <dbReference type="ARBA" id="ARBA00022824"/>
    </source>
</evidence>
<feature type="transmembrane region" description="Helical" evidence="8">
    <location>
        <begin position="93"/>
        <end position="116"/>
    </location>
</feature>
<dbReference type="GO" id="GO:0005789">
    <property type="term" value="C:endoplasmic reticulum membrane"/>
    <property type="evidence" value="ECO:0007669"/>
    <property type="project" value="UniProtKB-SubCell"/>
</dbReference>
<comment type="caution">
    <text evidence="9">The sequence shown here is derived from an EMBL/GenBank/DDBJ whole genome shotgun (WGS) entry which is preliminary data.</text>
</comment>
<evidence type="ECO:0000256" key="7">
    <source>
        <dbReference type="ARBA" id="ARBA00023136"/>
    </source>
</evidence>
<keyword evidence="4 8" id="KW-0812">Transmembrane</keyword>
<evidence type="ECO:0000256" key="3">
    <source>
        <dbReference type="ARBA" id="ARBA00022502"/>
    </source>
</evidence>
<protein>
    <recommendedName>
        <fullName evidence="11">Phosphatidylinositol-glycan biosynthesis class F protein</fullName>
    </recommendedName>
</protein>
<comment type="pathway">
    <text evidence="2">Glycolipid biosynthesis; glycosylphosphatidylinositol-anchor biosynthesis.</text>
</comment>
<evidence type="ECO:0000256" key="6">
    <source>
        <dbReference type="ARBA" id="ARBA00022989"/>
    </source>
</evidence>
<reference evidence="9" key="1">
    <citation type="submission" date="2021-10" db="EMBL/GenBank/DDBJ databases">
        <title>Melipona bicolor Genome sequencing and assembly.</title>
        <authorList>
            <person name="Araujo N.S."/>
            <person name="Arias M.C."/>
        </authorList>
    </citation>
    <scope>NUCLEOTIDE SEQUENCE</scope>
    <source>
        <strain evidence="9">USP_2M_L1-L4_2017</strain>
        <tissue evidence="9">Whole body</tissue>
    </source>
</reference>
<keyword evidence="7 8" id="KW-0472">Membrane</keyword>
<name>A0AA40GBK2_9HYME</name>
<gene>
    <name evidence="9" type="ORF">K0M31_007521</name>
</gene>
<organism evidence="9 10">
    <name type="scientific">Melipona bicolor</name>
    <dbReference type="NCBI Taxonomy" id="60889"/>
    <lineage>
        <taxon>Eukaryota</taxon>
        <taxon>Metazoa</taxon>
        <taxon>Ecdysozoa</taxon>
        <taxon>Arthropoda</taxon>
        <taxon>Hexapoda</taxon>
        <taxon>Insecta</taxon>
        <taxon>Pterygota</taxon>
        <taxon>Neoptera</taxon>
        <taxon>Endopterygota</taxon>
        <taxon>Hymenoptera</taxon>
        <taxon>Apocrita</taxon>
        <taxon>Aculeata</taxon>
        <taxon>Apoidea</taxon>
        <taxon>Anthophila</taxon>
        <taxon>Apidae</taxon>
        <taxon>Melipona</taxon>
    </lineage>
</organism>
<proteinExistence type="predicted"/>
<keyword evidence="6 8" id="KW-1133">Transmembrane helix</keyword>
<feature type="transmembrane region" description="Helical" evidence="8">
    <location>
        <begin position="12"/>
        <end position="32"/>
    </location>
</feature>
<accession>A0AA40GBK2</accession>
<dbReference type="AlphaFoldDB" id="A0AA40GBK2"/>
<dbReference type="Pfam" id="PF06699">
    <property type="entry name" value="PIG-F"/>
    <property type="match status" value="1"/>
</dbReference>